<feature type="domain" description="Peptidase M20 dimerisation" evidence="4">
    <location>
        <begin position="193"/>
        <end position="351"/>
    </location>
</feature>
<dbReference type="EMBL" id="ACLR01000123">
    <property type="protein sequence ID" value="EEK16971.1"/>
    <property type="molecule type" value="Genomic_DNA"/>
</dbReference>
<dbReference type="Pfam" id="PF01546">
    <property type="entry name" value="Peptidase_M20"/>
    <property type="match status" value="1"/>
</dbReference>
<proteinExistence type="predicted"/>
<protein>
    <submittedName>
        <fullName evidence="5">Peptidase dimerization domain protein</fullName>
    </submittedName>
</protein>
<evidence type="ECO:0000256" key="2">
    <source>
        <dbReference type="ARBA" id="ARBA00022723"/>
    </source>
</evidence>
<keyword evidence="2" id="KW-0479">Metal-binding</keyword>
<name>C2MBN0_9PORP</name>
<dbReference type="GO" id="GO:0006508">
    <property type="term" value="P:proteolysis"/>
    <property type="evidence" value="ECO:0007669"/>
    <property type="project" value="UniProtKB-KW"/>
</dbReference>
<dbReference type="InterPro" id="IPR051458">
    <property type="entry name" value="Cyt/Met_Dipeptidase"/>
</dbReference>
<evidence type="ECO:0000313" key="6">
    <source>
        <dbReference type="Proteomes" id="UP000003303"/>
    </source>
</evidence>
<dbReference type="AlphaFoldDB" id="C2MBN0"/>
<dbReference type="NCBIfam" id="NF006579">
    <property type="entry name" value="PRK09104.1"/>
    <property type="match status" value="1"/>
</dbReference>
<dbReference type="InterPro" id="IPR011650">
    <property type="entry name" value="Peptidase_M20_dimer"/>
</dbReference>
<evidence type="ECO:0000256" key="3">
    <source>
        <dbReference type="ARBA" id="ARBA00022801"/>
    </source>
</evidence>
<dbReference type="OrthoDB" id="9761532at2"/>
<dbReference type="GO" id="GO:0008233">
    <property type="term" value="F:peptidase activity"/>
    <property type="evidence" value="ECO:0007669"/>
    <property type="project" value="UniProtKB-KW"/>
</dbReference>
<keyword evidence="1" id="KW-0645">Protease</keyword>
<sequence length="452" mass="49984">MANIKEYIAEHEDRFHEDLYGLVRIPSISAQSEHKADMQRAAEYLRDHLLSLGVQEAEVMPSEGNPIVFGHYKQPGATKTILVYGHYDVMPVEPLELWESQPFEPEIRDGRIYARGANDDKGQIMIQLKGFETAKALGLVGVNVKFIFEGEEEIGSGSLSPFCREHKDLLAADVILVSDTTMLSEETPSITAGLRGLAYWQVEVTGPNRDLHSGHFGGAVANPINELCKIIAQLVDDKGRITVPGFYDKVLPLSDEERAMIRKVPFSEEDYCRALDIRETQGEEGYITLERNSCRPSFDVCGIWGGYQGEGAKTVLPSKAYAKLSCRLVANQDHEEISRLMKAYIEQIAPKSVHVKVTPMHGGAGYYCPLDLPAYQAAAQAVEKAYGVAPLAIRSGGSIPIIAAFEEILGLKTVLMGFGLEKDAIHSPNESFSVRVFRKGVEAVAEFYRLFN</sequence>
<dbReference type="SUPFAM" id="SSF53187">
    <property type="entry name" value="Zn-dependent exopeptidases"/>
    <property type="match status" value="1"/>
</dbReference>
<dbReference type="GO" id="GO:0046872">
    <property type="term" value="F:metal ion binding"/>
    <property type="evidence" value="ECO:0007669"/>
    <property type="project" value="UniProtKB-KW"/>
</dbReference>
<dbReference type="PANTHER" id="PTHR43270:SF12">
    <property type="entry name" value="SUCCINYL-DIAMINOPIMELATE DESUCCINYLASE"/>
    <property type="match status" value="1"/>
</dbReference>
<evidence type="ECO:0000256" key="1">
    <source>
        <dbReference type="ARBA" id="ARBA00022670"/>
    </source>
</evidence>
<reference evidence="5 6" key="1">
    <citation type="submission" date="2009-04" db="EMBL/GenBank/DDBJ databases">
        <authorList>
            <person name="Sebastian Y."/>
            <person name="Madupu R."/>
            <person name="Durkin A.S."/>
            <person name="Torralba M."/>
            <person name="Methe B."/>
            <person name="Sutton G.G."/>
            <person name="Strausberg R.L."/>
            <person name="Nelson K.E."/>
        </authorList>
    </citation>
    <scope>NUCLEOTIDE SEQUENCE [LARGE SCALE GENOMIC DNA]</scope>
    <source>
        <strain evidence="5 6">60-3</strain>
    </source>
</reference>
<keyword evidence="6" id="KW-1185">Reference proteome</keyword>
<dbReference type="InterPro" id="IPR002933">
    <property type="entry name" value="Peptidase_M20"/>
</dbReference>
<dbReference type="RefSeq" id="WP_007365309.1">
    <property type="nucleotide sequence ID" value="NZ_ACLR01000123.1"/>
</dbReference>
<dbReference type="NCBIfam" id="NF005914">
    <property type="entry name" value="PRK07907.1"/>
    <property type="match status" value="1"/>
</dbReference>
<dbReference type="eggNOG" id="COG0624">
    <property type="taxonomic scope" value="Bacteria"/>
</dbReference>
<gene>
    <name evidence="5" type="ORF">PORUE0001_0717</name>
</gene>
<dbReference type="Pfam" id="PF07687">
    <property type="entry name" value="M20_dimer"/>
    <property type="match status" value="1"/>
</dbReference>
<evidence type="ECO:0000313" key="5">
    <source>
        <dbReference type="EMBL" id="EEK16971.1"/>
    </source>
</evidence>
<accession>C2MBN0</accession>
<dbReference type="Proteomes" id="UP000003303">
    <property type="component" value="Unassembled WGS sequence"/>
</dbReference>
<dbReference type="PANTHER" id="PTHR43270">
    <property type="entry name" value="BETA-ALA-HIS DIPEPTIDASE"/>
    <property type="match status" value="1"/>
</dbReference>
<dbReference type="STRING" id="596327.PORUE0001_0717"/>
<dbReference type="Gene3D" id="3.40.630.10">
    <property type="entry name" value="Zn peptidases"/>
    <property type="match status" value="1"/>
</dbReference>
<evidence type="ECO:0000259" key="4">
    <source>
        <dbReference type="Pfam" id="PF07687"/>
    </source>
</evidence>
<dbReference type="FunFam" id="3.30.70.360:FF:000016">
    <property type="entry name" value="Peptidase family M20/M25/M40"/>
    <property type="match status" value="1"/>
</dbReference>
<organism evidence="5 6">
    <name type="scientific">Porphyromonas uenonis 60-3</name>
    <dbReference type="NCBI Taxonomy" id="596327"/>
    <lineage>
        <taxon>Bacteria</taxon>
        <taxon>Pseudomonadati</taxon>
        <taxon>Bacteroidota</taxon>
        <taxon>Bacteroidia</taxon>
        <taxon>Bacteroidales</taxon>
        <taxon>Porphyromonadaceae</taxon>
        <taxon>Porphyromonas</taxon>
    </lineage>
</organism>
<dbReference type="CDD" id="cd05680">
    <property type="entry name" value="M20_dipept_like"/>
    <property type="match status" value="1"/>
</dbReference>
<comment type="caution">
    <text evidence="5">The sequence shown here is derived from an EMBL/GenBank/DDBJ whole genome shotgun (WGS) entry which is preliminary data.</text>
</comment>
<keyword evidence="3" id="KW-0378">Hydrolase</keyword>
<dbReference type="Gene3D" id="3.30.70.360">
    <property type="match status" value="1"/>
</dbReference>
<dbReference type="NCBIfam" id="NF006053">
    <property type="entry name" value="PRK08201.1"/>
    <property type="match status" value="1"/>
</dbReference>